<evidence type="ECO:0000256" key="7">
    <source>
        <dbReference type="ARBA" id="ARBA00023014"/>
    </source>
</evidence>
<dbReference type="Pfam" id="PF00633">
    <property type="entry name" value="HHH"/>
    <property type="match status" value="1"/>
</dbReference>
<dbReference type="Gene3D" id="1.10.340.30">
    <property type="entry name" value="Hypothetical protein, domain 2"/>
    <property type="match status" value="1"/>
</dbReference>
<evidence type="ECO:0000256" key="4">
    <source>
        <dbReference type="ARBA" id="ARBA00022763"/>
    </source>
</evidence>
<reference evidence="11" key="2">
    <citation type="submission" date="2023-01" db="EMBL/GenBank/DDBJ databases">
        <title>Draft genome sequence of Algimonas ampicilliniresistens strain NBRC 108219.</title>
        <authorList>
            <person name="Sun Q."/>
            <person name="Mori K."/>
        </authorList>
    </citation>
    <scope>NUCLEOTIDE SEQUENCE</scope>
    <source>
        <strain evidence="11">NBRC 108219</strain>
    </source>
</reference>
<dbReference type="EMBL" id="BSNK01000002">
    <property type="protein sequence ID" value="GLQ24424.1"/>
    <property type="molecule type" value="Genomic_DNA"/>
</dbReference>
<dbReference type="InterPro" id="IPR011257">
    <property type="entry name" value="DNA_glycosylase"/>
</dbReference>
<keyword evidence="9" id="KW-0326">Glycosidase</keyword>
<dbReference type="InterPro" id="IPR023170">
    <property type="entry name" value="HhH_base_excis_C"/>
</dbReference>
<keyword evidence="5" id="KW-0378">Hydrolase</keyword>
<gene>
    <name evidence="11" type="ORF">GCM10007853_22980</name>
</gene>
<comment type="similarity">
    <text evidence="1">Belongs to the Nth/MutY family.</text>
</comment>
<evidence type="ECO:0000256" key="9">
    <source>
        <dbReference type="ARBA" id="ARBA00023295"/>
    </source>
</evidence>
<organism evidence="11 12">
    <name type="scientific">Algimonas ampicilliniresistens</name>
    <dbReference type="NCBI Taxonomy" id="1298735"/>
    <lineage>
        <taxon>Bacteria</taxon>
        <taxon>Pseudomonadati</taxon>
        <taxon>Pseudomonadota</taxon>
        <taxon>Alphaproteobacteria</taxon>
        <taxon>Maricaulales</taxon>
        <taxon>Robiginitomaculaceae</taxon>
        <taxon>Algimonas</taxon>
    </lineage>
</organism>
<evidence type="ECO:0000256" key="6">
    <source>
        <dbReference type="ARBA" id="ARBA00023004"/>
    </source>
</evidence>
<evidence type="ECO:0000256" key="1">
    <source>
        <dbReference type="ARBA" id="ARBA00008343"/>
    </source>
</evidence>
<dbReference type="CDD" id="cd00056">
    <property type="entry name" value="ENDO3c"/>
    <property type="match status" value="1"/>
</dbReference>
<evidence type="ECO:0000256" key="2">
    <source>
        <dbReference type="ARBA" id="ARBA00022485"/>
    </source>
</evidence>
<keyword evidence="11" id="KW-0255">Endonuclease</keyword>
<dbReference type="Proteomes" id="UP001161391">
    <property type="component" value="Unassembled WGS sequence"/>
</dbReference>
<evidence type="ECO:0000256" key="3">
    <source>
        <dbReference type="ARBA" id="ARBA00022723"/>
    </source>
</evidence>
<accession>A0ABQ5VA82</accession>
<dbReference type="SMART" id="SM00478">
    <property type="entry name" value="ENDO3c"/>
    <property type="match status" value="1"/>
</dbReference>
<dbReference type="SUPFAM" id="SSF48150">
    <property type="entry name" value="DNA-glycosylase"/>
    <property type="match status" value="1"/>
</dbReference>
<comment type="caution">
    <text evidence="11">The sequence shown here is derived from an EMBL/GenBank/DDBJ whole genome shotgun (WGS) entry which is preliminary data.</text>
</comment>
<evidence type="ECO:0000256" key="5">
    <source>
        <dbReference type="ARBA" id="ARBA00022801"/>
    </source>
</evidence>
<dbReference type="PANTHER" id="PTHR10359">
    <property type="entry name" value="A/G-SPECIFIC ADENINE GLYCOSYLASE/ENDONUCLEASE III"/>
    <property type="match status" value="1"/>
</dbReference>
<dbReference type="GO" id="GO:0004519">
    <property type="term" value="F:endonuclease activity"/>
    <property type="evidence" value="ECO:0007669"/>
    <property type="project" value="UniProtKB-KW"/>
</dbReference>
<feature type="domain" description="HhH-GPD" evidence="10">
    <location>
        <begin position="50"/>
        <end position="209"/>
    </location>
</feature>
<dbReference type="Gene3D" id="1.10.1670.10">
    <property type="entry name" value="Helix-hairpin-Helix base-excision DNA repair enzymes (C-terminal)"/>
    <property type="match status" value="1"/>
</dbReference>
<dbReference type="InterPro" id="IPR000445">
    <property type="entry name" value="HhH_motif"/>
</dbReference>
<dbReference type="InterPro" id="IPR003265">
    <property type="entry name" value="HhH-GPD_domain"/>
</dbReference>
<keyword evidence="4" id="KW-0227">DNA damage</keyword>
<reference evidence="11" key="1">
    <citation type="journal article" date="2014" name="Int. J. Syst. Evol. Microbiol.">
        <title>Complete genome of a new Firmicutes species belonging to the dominant human colonic microbiota ('Ruminococcus bicirculans') reveals two chromosomes and a selective capacity to utilize plant glucans.</title>
        <authorList>
            <consortium name="NISC Comparative Sequencing Program"/>
            <person name="Wegmann U."/>
            <person name="Louis P."/>
            <person name="Goesmann A."/>
            <person name="Henrissat B."/>
            <person name="Duncan S.H."/>
            <person name="Flint H.J."/>
        </authorList>
    </citation>
    <scope>NUCLEOTIDE SEQUENCE</scope>
    <source>
        <strain evidence="11">NBRC 108219</strain>
    </source>
</reference>
<evidence type="ECO:0000256" key="8">
    <source>
        <dbReference type="ARBA" id="ARBA00023204"/>
    </source>
</evidence>
<protein>
    <submittedName>
        <fullName evidence="11">Endonuclease III</fullName>
    </submittedName>
</protein>
<evidence type="ECO:0000259" key="10">
    <source>
        <dbReference type="SMART" id="SM00478"/>
    </source>
</evidence>
<proteinExistence type="inferred from homology"/>
<evidence type="ECO:0000313" key="11">
    <source>
        <dbReference type="EMBL" id="GLQ24424.1"/>
    </source>
</evidence>
<name>A0ABQ5VA82_9PROT</name>
<sequence length="249" mass="28231">MFKVMQFFLDMDGRTEALRMIHKRLRDHFVGFPPRYVILDPVSQLVMSMLGGHTYSHVSKAAHADLVRNYRNWSDVRAAPVRDIEYIIRNVTYAEVKASRLVRALALISDESGHPSLDHLAAMSVEAAHDWLERLPGVGPKTAAAVLNTSYLQKRSLVIDTHHLRILERLQIVRPNTSIAQAYSQVMPLLPSDWSAHIMDVHHMLFKKLGQVICRVHIAHCEDCPLNQLCPYPDKSDEGKATLAMITSH</sequence>
<keyword evidence="7" id="KW-0411">Iron-sulfur</keyword>
<evidence type="ECO:0000313" key="12">
    <source>
        <dbReference type="Proteomes" id="UP001161391"/>
    </source>
</evidence>
<keyword evidence="3" id="KW-0479">Metal-binding</keyword>
<keyword evidence="2" id="KW-0004">4Fe-4S</keyword>
<keyword evidence="11" id="KW-0540">Nuclease</keyword>
<keyword evidence="12" id="KW-1185">Reference proteome</keyword>
<keyword evidence="6" id="KW-0408">Iron</keyword>
<keyword evidence="8" id="KW-0234">DNA repair</keyword>
<dbReference type="PIRSF" id="PIRSF001435">
    <property type="entry name" value="Nth"/>
    <property type="match status" value="1"/>
</dbReference>